<dbReference type="HOGENOM" id="CLU_020302_1_0_2"/>
<evidence type="ECO:0000259" key="11">
    <source>
        <dbReference type="PROSITE" id="PS51379"/>
    </source>
</evidence>
<comment type="subunit">
    <text evidence="10">The ferredoxin:CoB-CoM heterodisulfide reductase is composed of three subunits; HdrA, HdrB and HdrC.</text>
</comment>
<feature type="domain" description="4Fe-4S ferredoxin-type" evidence="11">
    <location>
        <begin position="377"/>
        <end position="406"/>
    </location>
</feature>
<dbReference type="FunFam" id="3.30.70.20:FF:000073">
    <property type="entry name" value="H(2):CoB-CoM heterodisulfide,ferredoxin reductase subunit A"/>
    <property type="match status" value="1"/>
</dbReference>
<evidence type="ECO:0000256" key="7">
    <source>
        <dbReference type="ARBA" id="ARBA00023002"/>
    </source>
</evidence>
<evidence type="ECO:0000256" key="1">
    <source>
        <dbReference type="ARBA" id="ARBA00001974"/>
    </source>
</evidence>
<evidence type="ECO:0000313" key="13">
    <source>
        <dbReference type="Proteomes" id="UP000028781"/>
    </source>
</evidence>
<keyword evidence="4 10" id="KW-0285">Flavoprotein</keyword>
<dbReference type="UniPathway" id="UPA00647">
    <property type="reaction ID" value="UER00700"/>
</dbReference>
<accession>A0A076LG97</accession>
<evidence type="ECO:0000313" key="12">
    <source>
        <dbReference type="EMBL" id="AIJ05503.1"/>
    </source>
</evidence>
<evidence type="ECO:0000256" key="9">
    <source>
        <dbReference type="ARBA" id="ARBA00023014"/>
    </source>
</evidence>
<evidence type="ECO:0000256" key="3">
    <source>
        <dbReference type="ARBA" id="ARBA00022485"/>
    </source>
</evidence>
<keyword evidence="3 10" id="KW-0004">4Fe-4S</keyword>
<dbReference type="InterPro" id="IPR036188">
    <property type="entry name" value="FAD/NAD-bd_sf"/>
</dbReference>
<dbReference type="Pfam" id="PF13187">
    <property type="entry name" value="Fer4_9"/>
    <property type="match status" value="1"/>
</dbReference>
<keyword evidence="9 10" id="KW-0411">Iron-sulfur</keyword>
<dbReference type="GO" id="GO:0016491">
    <property type="term" value="F:oxidoreductase activity"/>
    <property type="evidence" value="ECO:0007669"/>
    <property type="project" value="UniProtKB-UniRule"/>
</dbReference>
<evidence type="ECO:0000256" key="6">
    <source>
        <dbReference type="ARBA" id="ARBA00022827"/>
    </source>
</evidence>
<evidence type="ECO:0000256" key="5">
    <source>
        <dbReference type="ARBA" id="ARBA00022723"/>
    </source>
</evidence>
<dbReference type="Gene3D" id="3.30.70.20">
    <property type="match status" value="3"/>
</dbReference>
<organism evidence="12 13">
    <name type="scientific">Methanocaldococcus bathoardescens</name>
    <dbReference type="NCBI Taxonomy" id="1301915"/>
    <lineage>
        <taxon>Archaea</taxon>
        <taxon>Methanobacteriati</taxon>
        <taxon>Methanobacteriota</taxon>
        <taxon>Methanomada group</taxon>
        <taxon>Methanococci</taxon>
        <taxon>Methanococcales</taxon>
        <taxon>Methanocaldococcaceae</taxon>
        <taxon>Methanocaldococcus</taxon>
    </lineage>
</organism>
<proteinExistence type="inferred from homology"/>
<dbReference type="GO" id="GO:0046872">
    <property type="term" value="F:metal ion binding"/>
    <property type="evidence" value="ECO:0007669"/>
    <property type="project" value="UniProtKB-KW"/>
</dbReference>
<dbReference type="PROSITE" id="PS00198">
    <property type="entry name" value="4FE4S_FER_1"/>
    <property type="match status" value="4"/>
</dbReference>
<gene>
    <name evidence="12" type="ORF">JH146_0654</name>
</gene>
<comment type="cofactor">
    <cofactor evidence="10">
        <name>[4Fe-4S] cluster</name>
        <dbReference type="ChEBI" id="CHEBI:49883"/>
    </cofactor>
</comment>
<dbReference type="EMBL" id="CP009149">
    <property type="protein sequence ID" value="AIJ05503.1"/>
    <property type="molecule type" value="Genomic_DNA"/>
</dbReference>
<comment type="function">
    <text evidence="10">Part of a complex that catalyzes the reversible reduction of CoM-S-S-CoB to the thiol-coenzymes H-S-CoM (coenzyme M) and H-S-CoB (coenzyme B).</text>
</comment>
<evidence type="ECO:0000256" key="10">
    <source>
        <dbReference type="RuleBase" id="RU366072"/>
    </source>
</evidence>
<dbReference type="Proteomes" id="UP000028781">
    <property type="component" value="Chromosome"/>
</dbReference>
<dbReference type="InterPro" id="IPR017896">
    <property type="entry name" value="4Fe4S_Fe-S-bd"/>
</dbReference>
<dbReference type="KEGG" id="mjh:JH146_0654"/>
<keyword evidence="8 10" id="KW-0408">Iron</keyword>
<dbReference type="GO" id="GO:0051539">
    <property type="term" value="F:4 iron, 4 sulfur cluster binding"/>
    <property type="evidence" value="ECO:0007669"/>
    <property type="project" value="UniProtKB-UniRule"/>
</dbReference>
<feature type="domain" description="4Fe-4S ferredoxin-type" evidence="11">
    <location>
        <begin position="410"/>
        <end position="439"/>
    </location>
</feature>
<comment type="similarity">
    <text evidence="2 10">Belongs to the HdrA family.</text>
</comment>
<dbReference type="FunFam" id="3.30.70.20:FF:000076">
    <property type="entry name" value="CoB--CoM heterodisulfide reductase iron-sulfur subunit A"/>
    <property type="match status" value="1"/>
</dbReference>
<dbReference type="PANTHER" id="PTHR43498:SF1">
    <property type="entry name" value="COB--COM HETERODISULFIDE REDUCTASE IRON-SULFUR SUBUNIT A"/>
    <property type="match status" value="1"/>
</dbReference>
<evidence type="ECO:0000256" key="4">
    <source>
        <dbReference type="ARBA" id="ARBA00022630"/>
    </source>
</evidence>
<reference evidence="12 13" key="1">
    <citation type="journal article" date="2015" name="Int. J. Syst. Evol. Microbiol.">
        <title>M ethanocaldococcus bathoardescens sp. nov., a hyperthermophilic methanogen isolated from a volcanically active deep-sea hydrothermal vent.</title>
        <authorList>
            <person name="Stewart L.C."/>
            <person name="Jung J.H."/>
            <person name="Kim Y.T."/>
            <person name="Kwon S.W."/>
            <person name="Park C.S."/>
            <person name="Holden J.F."/>
        </authorList>
    </citation>
    <scope>NUCLEOTIDE SEQUENCE [LARGE SCALE GENOMIC DNA]</scope>
    <source>
        <strain evidence="12 13">JH146</strain>
    </source>
</reference>
<dbReference type="PANTHER" id="PTHR43498">
    <property type="entry name" value="FERREDOXIN:COB-COM HETERODISULFIDE REDUCTASE SUBUNIT A"/>
    <property type="match status" value="1"/>
</dbReference>
<sequence length="460" mass="50277">MAPKMVSVANHPNVELITYAEVKNVEGYIGNFEVTIEKKPRYVDENVCTGCGACAAVCPIEVPNEFDLGLGTRKAIYVPFAQAVPLVYTIDMDHCIRCGLCEKACGPGAIRYDQKPEEIKLKVGTIICAVGYDEFDATLKEEYGYGVYDNVITTLELERMINPAGPTGGHEIRPSDGKHPHRVVFIQCVGSRDAKVGKHYCSRICCMFALKNAQLIKQHDPSTEVYICYMDIRAFGKGYEEYYRRAQEQFGVKFIRGRPACIMEDPETKNLIVRVEDTLLGEIVEIEADLVVLSAGLSPRPDNPKLAKMLGLELSPDGFFKELHPKLAPVNTKVDGIAIAGVAQGPKDIPDTVAQAKGAASAVSIPMAQGQFKIEMIRAVVDEDVCGGCQVCAKMCPYNAITYVEKDGHLVAQVNDVACKGCGSCAGACPSGAMQLRYYRDEQIISFIDGVLEAHQKLES</sequence>
<protein>
    <recommendedName>
        <fullName evidence="10">CoB--CoM heterodisulfide reductase iron-sulfur subunit A</fullName>
        <ecNumber evidence="10">1.8.-.-</ecNumber>
    </recommendedName>
</protein>
<dbReference type="Pfam" id="PF14697">
    <property type="entry name" value="Fer4_21"/>
    <property type="match status" value="1"/>
</dbReference>
<keyword evidence="7 10" id="KW-0560">Oxidoreductase</keyword>
<dbReference type="EC" id="1.8.-.-" evidence="10"/>
<dbReference type="STRING" id="1301915.JH146_0654"/>
<feature type="domain" description="4Fe-4S ferredoxin-type" evidence="11">
    <location>
        <begin position="86"/>
        <end position="115"/>
    </location>
</feature>
<keyword evidence="6 10" id="KW-0274">FAD</keyword>
<dbReference type="SUPFAM" id="SSF51905">
    <property type="entry name" value="FAD/NAD(P)-binding domain"/>
    <property type="match status" value="1"/>
</dbReference>
<evidence type="ECO:0000256" key="2">
    <source>
        <dbReference type="ARBA" id="ARBA00006561"/>
    </source>
</evidence>
<name>A0A076LG97_9EURY</name>
<dbReference type="AlphaFoldDB" id="A0A076LG97"/>
<keyword evidence="5 10" id="KW-0479">Metal-binding</keyword>
<comment type="cofactor">
    <cofactor evidence="1 10">
        <name>FAD</name>
        <dbReference type="ChEBI" id="CHEBI:57692"/>
    </cofactor>
</comment>
<evidence type="ECO:0000256" key="8">
    <source>
        <dbReference type="ARBA" id="ARBA00023004"/>
    </source>
</evidence>
<dbReference type="InterPro" id="IPR017900">
    <property type="entry name" value="4Fe4S_Fe_S_CS"/>
</dbReference>
<keyword evidence="13" id="KW-1185">Reference proteome</keyword>
<comment type="pathway">
    <text evidence="10">Cofactor metabolism; coenzyme M-coenzyme B heterodisulfide reduction; coenzyme B and coenzyme M from coenzyme M-coenzyme B heterodisulfide: step 1/1.</text>
</comment>
<feature type="domain" description="4Fe-4S ferredoxin-type" evidence="11">
    <location>
        <begin position="38"/>
        <end position="69"/>
    </location>
</feature>
<dbReference type="InterPro" id="IPR039650">
    <property type="entry name" value="HdrA-like"/>
</dbReference>
<dbReference type="SUPFAM" id="SSF54862">
    <property type="entry name" value="4Fe-4S ferredoxins"/>
    <property type="match status" value="2"/>
</dbReference>
<dbReference type="PROSITE" id="PS51379">
    <property type="entry name" value="4FE4S_FER_2"/>
    <property type="match status" value="4"/>
</dbReference>